<dbReference type="CDD" id="cd04084">
    <property type="entry name" value="CBM6_xylanase-like"/>
    <property type="match status" value="1"/>
</dbReference>
<evidence type="ECO:0000256" key="2">
    <source>
        <dbReference type="ARBA" id="ARBA00022801"/>
    </source>
</evidence>
<proteinExistence type="inferred from homology"/>
<dbReference type="AlphaFoldDB" id="A0A1I5V3R9"/>
<accession>A0A1I5V3R9</accession>
<dbReference type="InterPro" id="IPR005084">
    <property type="entry name" value="CBM6"/>
</dbReference>
<dbReference type="Gene3D" id="2.60.120.260">
    <property type="entry name" value="Galactose-binding domain-like"/>
    <property type="match status" value="1"/>
</dbReference>
<keyword evidence="2" id="KW-0378">Hydrolase</keyword>
<feature type="active site" description="Proton acceptor" evidence="4">
    <location>
        <position position="54"/>
    </location>
</feature>
<reference evidence="8 9" key="1">
    <citation type="submission" date="2016-10" db="EMBL/GenBank/DDBJ databases">
        <authorList>
            <person name="de Groot N.N."/>
        </authorList>
    </citation>
    <scope>NUCLEOTIDE SEQUENCE [LARGE SCALE GENOMIC DNA]</scope>
    <source>
        <strain evidence="9">E92,LMG 26720,CCM 7988</strain>
    </source>
</reference>
<dbReference type="OrthoDB" id="9801455at2"/>
<dbReference type="PANTHER" id="PTHR42812:SF12">
    <property type="entry name" value="BETA-XYLOSIDASE-RELATED"/>
    <property type="match status" value="1"/>
</dbReference>
<dbReference type="InterPro" id="IPR051795">
    <property type="entry name" value="Glycosyl_Hydrlase_43"/>
</dbReference>
<evidence type="ECO:0000313" key="9">
    <source>
        <dbReference type="Proteomes" id="UP000199306"/>
    </source>
</evidence>
<evidence type="ECO:0000256" key="4">
    <source>
        <dbReference type="PIRSR" id="PIRSR606710-1"/>
    </source>
</evidence>
<dbReference type="SUPFAM" id="SSF49899">
    <property type="entry name" value="Concanavalin A-like lectins/glucanases"/>
    <property type="match status" value="1"/>
</dbReference>
<dbReference type="GO" id="GO:0005975">
    <property type="term" value="P:carbohydrate metabolic process"/>
    <property type="evidence" value="ECO:0007669"/>
    <property type="project" value="InterPro"/>
</dbReference>
<keyword evidence="9" id="KW-1185">Reference proteome</keyword>
<dbReference type="InterPro" id="IPR013320">
    <property type="entry name" value="ConA-like_dom_sf"/>
</dbReference>
<dbReference type="Pfam" id="PF04616">
    <property type="entry name" value="Glyco_hydro_43"/>
    <property type="match status" value="1"/>
</dbReference>
<comment type="similarity">
    <text evidence="1">Belongs to the glycosyl hydrolase 43 family.</text>
</comment>
<evidence type="ECO:0000259" key="6">
    <source>
        <dbReference type="Pfam" id="PF03422"/>
    </source>
</evidence>
<dbReference type="GO" id="GO:0030246">
    <property type="term" value="F:carbohydrate binding"/>
    <property type="evidence" value="ECO:0007669"/>
    <property type="project" value="InterPro"/>
</dbReference>
<dbReference type="SUPFAM" id="SSF75005">
    <property type="entry name" value="Arabinanase/levansucrase/invertase"/>
    <property type="match status" value="1"/>
</dbReference>
<protein>
    <submittedName>
        <fullName evidence="8">Beta-xylosidase</fullName>
    </submittedName>
</protein>
<keyword evidence="3" id="KW-0326">Glycosidase</keyword>
<dbReference type="InterPro" id="IPR023296">
    <property type="entry name" value="Glyco_hydro_beta-prop_sf"/>
</dbReference>
<evidence type="ECO:0000256" key="3">
    <source>
        <dbReference type="ARBA" id="ARBA00023295"/>
    </source>
</evidence>
<evidence type="ECO:0000256" key="1">
    <source>
        <dbReference type="ARBA" id="ARBA00009865"/>
    </source>
</evidence>
<evidence type="ECO:0000256" key="5">
    <source>
        <dbReference type="PIRSR" id="PIRSR606710-2"/>
    </source>
</evidence>
<evidence type="ECO:0000259" key="7">
    <source>
        <dbReference type="Pfam" id="PF17851"/>
    </source>
</evidence>
<sequence length="655" mass="73462">MKITHLKNKCLNFTVALLYCFNLSVSAQKKADKFDNYNAVKTFVNPVLPGDHPDPTLLKVGDDFYHCGSSFHFTPYMPVYHSKDLVHWKVISRVLPPQKAPWVTDKPSAGTWQGAITYFYGSYWIYFSANGQWFSKADSPLGPWSEPVQVKSNPQTGPLGYDNSIFVDDDGKPYMVIKNGQKTNRLQELGKDGQLTSSVIDLDWINARLQYSWAEGPVMCKRNGYYYYFPAGDVSGGQYVLRASALTSDSTKWERLGEFFKPVTDPGVGFRRPNHIAAPIQLADGTWWTIGQSYEKYDGDDWSGMGRQTSLYQVIWEGDRPWGVPPTSLPVARPALPQSADLWRSVDSDEFNQTSLALSWHFLSKKDAGRYSLDAKKGWLRLSPDSARTSIVQKETDHFYSAVTKVDIDASEPDQQAGIYMTNGDQTVSARLYSSFDKGRKIIFQFDKTSYAVPNTFGNIVWLKITRNQHDLTAYASGDGNNWIKIGESISLVNLDKAQPKFNSWVGTSLGLFAEGKTADFDLFVCKDGFSELPVAGYSNYYGVEKVKIDSEEAVTNTSDLGGWLMISGLELGYSTKAVSQIQVQVMAKSSGKIEIWLDDLSTGRLIATIPFSETNNSWKILTQKIKGVSGHHDLFIRFPKGQSKLLNIKTIRFK</sequence>
<dbReference type="InterPro" id="IPR006710">
    <property type="entry name" value="Glyco_hydro_43"/>
</dbReference>
<organism evidence="8 9">
    <name type="scientific">Pseudarcicella hirudinis</name>
    <dbReference type="NCBI Taxonomy" id="1079859"/>
    <lineage>
        <taxon>Bacteria</taxon>
        <taxon>Pseudomonadati</taxon>
        <taxon>Bacteroidota</taxon>
        <taxon>Cytophagia</taxon>
        <taxon>Cytophagales</taxon>
        <taxon>Flectobacillaceae</taxon>
        <taxon>Pseudarcicella</taxon>
    </lineage>
</organism>
<name>A0A1I5V3R9_9BACT</name>
<dbReference type="InterPro" id="IPR008979">
    <property type="entry name" value="Galactose-bd-like_sf"/>
</dbReference>
<dbReference type="Proteomes" id="UP000199306">
    <property type="component" value="Unassembled WGS sequence"/>
</dbReference>
<dbReference type="InterPro" id="IPR041542">
    <property type="entry name" value="GH43_C2"/>
</dbReference>
<dbReference type="Pfam" id="PF03422">
    <property type="entry name" value="CBM_6"/>
    <property type="match status" value="1"/>
</dbReference>
<dbReference type="RefSeq" id="WP_092018004.1">
    <property type="nucleotide sequence ID" value="NZ_FOXH01000008.1"/>
</dbReference>
<feature type="site" description="Important for catalytic activity, responsible for pKa modulation of the active site Glu and correct orientation of both the proton donor and substrate" evidence="5">
    <location>
        <position position="162"/>
    </location>
</feature>
<gene>
    <name evidence="8" type="ORF">SAMN04515674_108166</name>
</gene>
<dbReference type="SUPFAM" id="SSF49785">
    <property type="entry name" value="Galactose-binding domain-like"/>
    <property type="match status" value="1"/>
</dbReference>
<dbReference type="Gene3D" id="2.60.120.200">
    <property type="match status" value="1"/>
</dbReference>
<dbReference type="STRING" id="1079859.SAMN04515674_108166"/>
<evidence type="ECO:0000313" key="8">
    <source>
        <dbReference type="EMBL" id="SFQ01616.1"/>
    </source>
</evidence>
<dbReference type="PANTHER" id="PTHR42812">
    <property type="entry name" value="BETA-XYLOSIDASE"/>
    <property type="match status" value="1"/>
</dbReference>
<dbReference type="Gene3D" id="2.115.10.20">
    <property type="entry name" value="Glycosyl hydrolase domain, family 43"/>
    <property type="match status" value="1"/>
</dbReference>
<feature type="domain" description="CBM6" evidence="6">
    <location>
        <begin position="540"/>
        <end position="655"/>
    </location>
</feature>
<feature type="domain" description="Beta-xylosidase C-terminal Concanavalin A-like" evidence="7">
    <location>
        <begin position="348"/>
        <end position="524"/>
    </location>
</feature>
<dbReference type="GO" id="GO:0004553">
    <property type="term" value="F:hydrolase activity, hydrolyzing O-glycosyl compounds"/>
    <property type="evidence" value="ECO:0007669"/>
    <property type="project" value="InterPro"/>
</dbReference>
<feature type="active site" description="Proton donor" evidence="4">
    <location>
        <position position="215"/>
    </location>
</feature>
<dbReference type="Pfam" id="PF17851">
    <property type="entry name" value="GH43_C2"/>
    <property type="match status" value="1"/>
</dbReference>
<dbReference type="EMBL" id="FOXH01000008">
    <property type="protein sequence ID" value="SFQ01616.1"/>
    <property type="molecule type" value="Genomic_DNA"/>
</dbReference>